<evidence type="ECO:0000256" key="3">
    <source>
        <dbReference type="ARBA" id="ARBA00023136"/>
    </source>
</evidence>
<dbReference type="SUPFAM" id="SSF103473">
    <property type="entry name" value="MFS general substrate transporter"/>
    <property type="match status" value="1"/>
</dbReference>
<feature type="transmembrane region" description="Helical" evidence="4">
    <location>
        <begin position="136"/>
        <end position="156"/>
    </location>
</feature>
<feature type="domain" description="Major facilitator superfamily (MFS) profile" evidence="5">
    <location>
        <begin position="1"/>
        <end position="388"/>
    </location>
</feature>
<feature type="transmembrane region" description="Helical" evidence="4">
    <location>
        <begin position="273"/>
        <end position="294"/>
    </location>
</feature>
<feature type="transmembrane region" description="Helical" evidence="4">
    <location>
        <begin position="12"/>
        <end position="30"/>
    </location>
</feature>
<sequence length="396" mass="43018">MNTAPDISQDKTLLWLMAIACGLCAGANYYCQPLIYSIHQSFQIPQSQVALTVTFAQVSYALGLLFIVPMGDIVNKTKFIPLLMFLASIGLFLCAFSSNLSMLWIGTIITGLFSVAAQVLIPFATMTVKPEKMGEVVGLLMSGLLVGILLSTSLAGLLSNLFHWKVIYLISGVLMLCIAAVLKARLPFISTSKLSYLAVFQSMGKLILEERRLVYRALLGAFAFAAMSVLFSTIAVLLKSSFGLADFMVGIVAMVGVFGALSTKHVGKIADRGYVTALTWGGLALLAISWVFLYNGQFSLWSYILGFGLINLGLATVHSSNQNVIFRLRPDAKSRINSIYMTSYFTGGACGSALGIYAWQHGGWLWSCLVGLCFVTAAMSFALLDWQHQRQHTAMP</sequence>
<dbReference type="GO" id="GO:0022857">
    <property type="term" value="F:transmembrane transporter activity"/>
    <property type="evidence" value="ECO:0007669"/>
    <property type="project" value="InterPro"/>
</dbReference>
<evidence type="ECO:0000313" key="6">
    <source>
        <dbReference type="EMBL" id="QGM26807.1"/>
    </source>
</evidence>
<dbReference type="Pfam" id="PF07690">
    <property type="entry name" value="MFS_1"/>
    <property type="match status" value="1"/>
</dbReference>
<keyword evidence="3 4" id="KW-0472">Membrane</keyword>
<dbReference type="InterPro" id="IPR020846">
    <property type="entry name" value="MFS_dom"/>
</dbReference>
<evidence type="ECO:0000313" key="7">
    <source>
        <dbReference type="Proteomes" id="UP000405075"/>
    </source>
</evidence>
<evidence type="ECO:0000256" key="1">
    <source>
        <dbReference type="ARBA" id="ARBA00022692"/>
    </source>
</evidence>
<keyword evidence="1 4" id="KW-0812">Transmembrane</keyword>
<dbReference type="RefSeq" id="WP_096901400.1">
    <property type="nucleotide sequence ID" value="NZ_CP046045.1"/>
</dbReference>
<evidence type="ECO:0000256" key="2">
    <source>
        <dbReference type="ARBA" id="ARBA00022989"/>
    </source>
</evidence>
<dbReference type="Gene3D" id="1.20.1250.20">
    <property type="entry name" value="MFS general substrate transporter like domains"/>
    <property type="match status" value="1"/>
</dbReference>
<dbReference type="PANTHER" id="PTHR42910:SF1">
    <property type="entry name" value="MAJOR FACILITATOR SUPERFAMILY (MFS) PROFILE DOMAIN-CONTAINING PROTEIN"/>
    <property type="match status" value="1"/>
</dbReference>
<feature type="transmembrane region" description="Helical" evidence="4">
    <location>
        <begin position="213"/>
        <end position="238"/>
    </location>
</feature>
<dbReference type="InterPro" id="IPR011701">
    <property type="entry name" value="MFS"/>
</dbReference>
<dbReference type="Proteomes" id="UP000405075">
    <property type="component" value="Chromosome"/>
</dbReference>
<dbReference type="PANTHER" id="PTHR42910">
    <property type="entry name" value="TRANSPORTER SCO4007-RELATED"/>
    <property type="match status" value="1"/>
</dbReference>
<feature type="transmembrane region" description="Helical" evidence="4">
    <location>
        <begin position="50"/>
        <end position="68"/>
    </location>
</feature>
<organism evidence="6 7">
    <name type="scientific">Acinetobacter towneri</name>
    <dbReference type="NCBI Taxonomy" id="202956"/>
    <lineage>
        <taxon>Bacteria</taxon>
        <taxon>Pseudomonadati</taxon>
        <taxon>Pseudomonadota</taxon>
        <taxon>Gammaproteobacteria</taxon>
        <taxon>Moraxellales</taxon>
        <taxon>Moraxellaceae</taxon>
        <taxon>Acinetobacter</taxon>
    </lineage>
</organism>
<name>A0AAP9KIH2_9GAMM</name>
<reference evidence="7" key="1">
    <citation type="submission" date="2019-11" db="EMBL/GenBank/DDBJ databases">
        <title>Escherichia coli 1916D6.</title>
        <authorList>
            <person name="Yao H."/>
            <person name="Du X."/>
            <person name="Yu R."/>
            <person name="Li A."/>
        </authorList>
    </citation>
    <scope>NUCLEOTIDE SEQUENCE [LARGE SCALE GENOMIC DNA]</scope>
    <source>
        <strain evidence="7">19110F47</strain>
    </source>
</reference>
<feature type="transmembrane region" description="Helical" evidence="4">
    <location>
        <begin position="244"/>
        <end position="261"/>
    </location>
</feature>
<feature type="transmembrane region" description="Helical" evidence="4">
    <location>
        <begin position="338"/>
        <end position="358"/>
    </location>
</feature>
<gene>
    <name evidence="6" type="ORF">GJD93_03460</name>
</gene>
<evidence type="ECO:0000259" key="5">
    <source>
        <dbReference type="PROSITE" id="PS50850"/>
    </source>
</evidence>
<keyword evidence="2 4" id="KW-1133">Transmembrane helix</keyword>
<evidence type="ECO:0000256" key="4">
    <source>
        <dbReference type="SAM" id="Phobius"/>
    </source>
</evidence>
<proteinExistence type="predicted"/>
<feature type="transmembrane region" description="Helical" evidence="4">
    <location>
        <begin position="364"/>
        <end position="386"/>
    </location>
</feature>
<feature type="transmembrane region" description="Helical" evidence="4">
    <location>
        <begin position="300"/>
        <end position="317"/>
    </location>
</feature>
<dbReference type="CDD" id="cd17324">
    <property type="entry name" value="MFS_NepI_like"/>
    <property type="match status" value="1"/>
</dbReference>
<feature type="transmembrane region" description="Helical" evidence="4">
    <location>
        <begin position="162"/>
        <end position="182"/>
    </location>
</feature>
<dbReference type="AlphaFoldDB" id="A0AAP9KIH2"/>
<dbReference type="PROSITE" id="PS50850">
    <property type="entry name" value="MFS"/>
    <property type="match status" value="1"/>
</dbReference>
<dbReference type="EMBL" id="CP046045">
    <property type="protein sequence ID" value="QGM26807.1"/>
    <property type="molecule type" value="Genomic_DNA"/>
</dbReference>
<accession>A0AAP9KIH2</accession>
<feature type="transmembrane region" description="Helical" evidence="4">
    <location>
        <begin position="80"/>
        <end position="98"/>
    </location>
</feature>
<dbReference type="InterPro" id="IPR036259">
    <property type="entry name" value="MFS_trans_sf"/>
</dbReference>
<feature type="transmembrane region" description="Helical" evidence="4">
    <location>
        <begin position="104"/>
        <end position="124"/>
    </location>
</feature>
<protein>
    <submittedName>
        <fullName evidence="6">MFS transporter</fullName>
    </submittedName>
</protein>